<dbReference type="PROSITE" id="PS51257">
    <property type="entry name" value="PROKAR_LIPOPROTEIN"/>
    <property type="match status" value="1"/>
</dbReference>
<evidence type="ECO:0000313" key="8">
    <source>
        <dbReference type="Proteomes" id="UP000078292"/>
    </source>
</evidence>
<evidence type="ECO:0000256" key="2">
    <source>
        <dbReference type="ARBA" id="ARBA00022448"/>
    </source>
</evidence>
<dbReference type="GO" id="GO:0015871">
    <property type="term" value="P:choline transport"/>
    <property type="evidence" value="ECO:0007669"/>
    <property type="project" value="TreeGrafter"/>
</dbReference>
<dbReference type="Gene3D" id="3.40.190.100">
    <property type="entry name" value="Glycine betaine-binding periplasmic protein, domain 2"/>
    <property type="match status" value="1"/>
</dbReference>
<keyword evidence="8" id="KW-1185">Reference proteome</keyword>
<evidence type="ECO:0000256" key="3">
    <source>
        <dbReference type="ARBA" id="ARBA00022475"/>
    </source>
</evidence>
<evidence type="ECO:0000256" key="4">
    <source>
        <dbReference type="ARBA" id="ARBA00023136"/>
    </source>
</evidence>
<dbReference type="GO" id="GO:0015226">
    <property type="term" value="F:carnitine transmembrane transporter activity"/>
    <property type="evidence" value="ECO:0007669"/>
    <property type="project" value="TreeGrafter"/>
</dbReference>
<evidence type="ECO:0000256" key="5">
    <source>
        <dbReference type="SAM" id="SignalP"/>
    </source>
</evidence>
<protein>
    <submittedName>
        <fullName evidence="7">Glycine/betaine ABC transporter substrate-binding protein</fullName>
    </submittedName>
</protein>
<comment type="subcellular location">
    <subcellularLocation>
        <location evidence="1">Cell membrane</location>
    </subcellularLocation>
</comment>
<dbReference type="GO" id="GO:0005275">
    <property type="term" value="F:amine transmembrane transporter activity"/>
    <property type="evidence" value="ECO:0007669"/>
    <property type="project" value="TreeGrafter"/>
</dbReference>
<dbReference type="PANTHER" id="PTHR47737:SF1">
    <property type="entry name" value="GLYCINE BETAINE_PROLINE BETAINE TRANSPORT SYSTEM PERMEASE PROTEIN PROW"/>
    <property type="match status" value="1"/>
</dbReference>
<keyword evidence="2" id="KW-0813">Transport</keyword>
<evidence type="ECO:0000313" key="7">
    <source>
        <dbReference type="EMBL" id="OAV63132.1"/>
    </source>
</evidence>
<comment type="caution">
    <text evidence="7">The sequence shown here is derived from an EMBL/GenBank/DDBJ whole genome shotgun (WGS) entry which is preliminary data.</text>
</comment>
<dbReference type="InterPro" id="IPR007210">
    <property type="entry name" value="ABC_Gly_betaine_transp_sub-bd"/>
</dbReference>
<dbReference type="GO" id="GO:0043190">
    <property type="term" value="C:ATP-binding cassette (ABC) transporter complex"/>
    <property type="evidence" value="ECO:0007669"/>
    <property type="project" value="InterPro"/>
</dbReference>
<dbReference type="SUPFAM" id="SSF53850">
    <property type="entry name" value="Periplasmic binding protein-like II"/>
    <property type="match status" value="1"/>
</dbReference>
<dbReference type="Gene3D" id="3.40.190.10">
    <property type="entry name" value="Periplasmic binding protein-like II"/>
    <property type="match status" value="1"/>
</dbReference>
<dbReference type="STRING" id="1837282.A6F49_02975"/>
<feature type="domain" description="ABC-type glycine betaine transport system substrate-binding" evidence="6">
    <location>
        <begin position="44"/>
        <end position="284"/>
    </location>
</feature>
<keyword evidence="3" id="KW-1003">Cell membrane</keyword>
<proteinExistence type="predicted"/>
<keyword evidence="5" id="KW-0732">Signal</keyword>
<feature type="signal peptide" evidence="5">
    <location>
        <begin position="1"/>
        <end position="26"/>
    </location>
</feature>
<name>A0A1B7M3H3_9MICC</name>
<dbReference type="PANTHER" id="PTHR47737">
    <property type="entry name" value="GLYCINE BETAINE/PROLINE BETAINE TRANSPORT SYSTEM PERMEASE PROTEIN PROW"/>
    <property type="match status" value="1"/>
</dbReference>
<dbReference type="Pfam" id="PF04069">
    <property type="entry name" value="OpuAC"/>
    <property type="match status" value="1"/>
</dbReference>
<dbReference type="GO" id="GO:0031460">
    <property type="term" value="P:glycine betaine transport"/>
    <property type="evidence" value="ECO:0007669"/>
    <property type="project" value="TreeGrafter"/>
</dbReference>
<organism evidence="7 8">
    <name type="scientific">Enteractinococcus helveticum</name>
    <dbReference type="NCBI Taxonomy" id="1837282"/>
    <lineage>
        <taxon>Bacteria</taxon>
        <taxon>Bacillati</taxon>
        <taxon>Actinomycetota</taxon>
        <taxon>Actinomycetes</taxon>
        <taxon>Micrococcales</taxon>
        <taxon>Micrococcaceae</taxon>
    </lineage>
</organism>
<dbReference type="RefSeq" id="WP_043056648.1">
    <property type="nucleotide sequence ID" value="NZ_LXEY01000003.1"/>
</dbReference>
<dbReference type="AlphaFoldDB" id="A0A1B7M3H3"/>
<evidence type="ECO:0000259" key="6">
    <source>
        <dbReference type="Pfam" id="PF04069"/>
    </source>
</evidence>
<sequence>MLTLKSRLFKSAAALSVAALALTACGDSGDSTGGDEAAAGGSGEITIGVFNGWEEGIAVSELWAYVLEEEGYAVDLQYADPAPVYSGLSTNDYNVTLDAWLPVTHADYVDEYADDIVDLGAWNEESSLHFAVNEDAPIDSLDELAENADAFNNRIIGIDPGAGLTQITENEVIPTYGLENLEYTTSGTPAMLQELSNATEAGENIVVTLWRPHWAYDAFPIRDLEDPEGALGDVEYLHSFANAEWAADEANAEVVSWLENFTMDSDLLYSLENEMFNENQDVEDYRPIIEEWAAANQEYVDGLTQ</sequence>
<dbReference type="EMBL" id="LXEY01000003">
    <property type="protein sequence ID" value="OAV63132.1"/>
    <property type="molecule type" value="Genomic_DNA"/>
</dbReference>
<dbReference type="Proteomes" id="UP000078292">
    <property type="component" value="Unassembled WGS sequence"/>
</dbReference>
<gene>
    <name evidence="7" type="ORF">A6F49_02975</name>
</gene>
<accession>A0A1B7M3H3</accession>
<dbReference type="OrthoDB" id="9787902at2"/>
<reference evidence="7 8" key="1">
    <citation type="submission" date="2016-04" db="EMBL/GenBank/DDBJ databases">
        <title>First whole genome shotgun sequence of the bacterium Enteractinococcus sp. strain UASWS1574.</title>
        <authorList>
            <person name="Crovadore J."/>
            <person name="Chablais R."/>
            <person name="Lefort F."/>
        </authorList>
    </citation>
    <scope>NUCLEOTIDE SEQUENCE [LARGE SCALE GENOMIC DNA]</scope>
    <source>
        <strain evidence="7 8">UASWS1574</strain>
    </source>
</reference>
<keyword evidence="4" id="KW-0472">Membrane</keyword>
<dbReference type="CDD" id="cd13639">
    <property type="entry name" value="PBP2_OpuAC_like"/>
    <property type="match status" value="1"/>
</dbReference>
<feature type="chain" id="PRO_5038772998" evidence="5">
    <location>
        <begin position="27"/>
        <end position="305"/>
    </location>
</feature>
<evidence type="ECO:0000256" key="1">
    <source>
        <dbReference type="ARBA" id="ARBA00004236"/>
    </source>
</evidence>